<dbReference type="InParanoid" id="A0A0C3NVS1"/>
<name>A0A0C3NVS1_PISTI</name>
<reference evidence="2" key="2">
    <citation type="submission" date="2015-01" db="EMBL/GenBank/DDBJ databases">
        <title>Evolutionary Origins and Diversification of the Mycorrhizal Mutualists.</title>
        <authorList>
            <consortium name="DOE Joint Genome Institute"/>
            <consortium name="Mycorrhizal Genomics Consortium"/>
            <person name="Kohler A."/>
            <person name="Kuo A."/>
            <person name="Nagy L.G."/>
            <person name="Floudas D."/>
            <person name="Copeland A."/>
            <person name="Barry K.W."/>
            <person name="Cichocki N."/>
            <person name="Veneault-Fourrey C."/>
            <person name="LaButti K."/>
            <person name="Lindquist E.A."/>
            <person name="Lipzen A."/>
            <person name="Lundell T."/>
            <person name="Morin E."/>
            <person name="Murat C."/>
            <person name="Riley R."/>
            <person name="Ohm R."/>
            <person name="Sun H."/>
            <person name="Tunlid A."/>
            <person name="Henrissat B."/>
            <person name="Grigoriev I.V."/>
            <person name="Hibbett D.S."/>
            <person name="Martin F."/>
        </authorList>
    </citation>
    <scope>NUCLEOTIDE SEQUENCE [LARGE SCALE GENOMIC DNA]</scope>
    <source>
        <strain evidence="2">Marx 270</strain>
    </source>
</reference>
<dbReference type="AlphaFoldDB" id="A0A0C3NVS1"/>
<dbReference type="EMBL" id="KN831968">
    <property type="protein sequence ID" value="KIO04960.1"/>
    <property type="molecule type" value="Genomic_DNA"/>
</dbReference>
<keyword evidence="2" id="KW-1185">Reference proteome</keyword>
<accession>A0A0C3NVS1</accession>
<protein>
    <submittedName>
        <fullName evidence="1">Uncharacterized protein</fullName>
    </submittedName>
</protein>
<sequence>MIASLVLCILPSYHLCSRSSRSLLLSLTLVNNLSPFDFHTQLDRTNPTSRQYISGLQRLNGYKETPLNRTVNV</sequence>
<evidence type="ECO:0000313" key="1">
    <source>
        <dbReference type="EMBL" id="KIO04960.1"/>
    </source>
</evidence>
<evidence type="ECO:0000313" key="2">
    <source>
        <dbReference type="Proteomes" id="UP000054217"/>
    </source>
</evidence>
<dbReference type="Proteomes" id="UP000054217">
    <property type="component" value="Unassembled WGS sequence"/>
</dbReference>
<reference evidence="1 2" key="1">
    <citation type="submission" date="2014-04" db="EMBL/GenBank/DDBJ databases">
        <authorList>
            <consortium name="DOE Joint Genome Institute"/>
            <person name="Kuo A."/>
            <person name="Kohler A."/>
            <person name="Costa M.D."/>
            <person name="Nagy L.G."/>
            <person name="Floudas D."/>
            <person name="Copeland A."/>
            <person name="Barry K.W."/>
            <person name="Cichocki N."/>
            <person name="Veneault-Fourrey C."/>
            <person name="LaButti K."/>
            <person name="Lindquist E.A."/>
            <person name="Lipzen A."/>
            <person name="Lundell T."/>
            <person name="Morin E."/>
            <person name="Murat C."/>
            <person name="Sun H."/>
            <person name="Tunlid A."/>
            <person name="Henrissat B."/>
            <person name="Grigoriev I.V."/>
            <person name="Hibbett D.S."/>
            <person name="Martin F."/>
            <person name="Nordberg H.P."/>
            <person name="Cantor M.N."/>
            <person name="Hua S.X."/>
        </authorList>
    </citation>
    <scope>NUCLEOTIDE SEQUENCE [LARGE SCALE GENOMIC DNA]</scope>
    <source>
        <strain evidence="1 2">Marx 270</strain>
    </source>
</reference>
<organism evidence="1 2">
    <name type="scientific">Pisolithus tinctorius Marx 270</name>
    <dbReference type="NCBI Taxonomy" id="870435"/>
    <lineage>
        <taxon>Eukaryota</taxon>
        <taxon>Fungi</taxon>
        <taxon>Dikarya</taxon>
        <taxon>Basidiomycota</taxon>
        <taxon>Agaricomycotina</taxon>
        <taxon>Agaricomycetes</taxon>
        <taxon>Agaricomycetidae</taxon>
        <taxon>Boletales</taxon>
        <taxon>Sclerodermatineae</taxon>
        <taxon>Pisolithaceae</taxon>
        <taxon>Pisolithus</taxon>
    </lineage>
</organism>
<dbReference type="HOGENOM" id="CLU_2705838_0_0_1"/>
<gene>
    <name evidence="1" type="ORF">M404DRAFT_529506</name>
</gene>
<proteinExistence type="predicted"/>